<organism evidence="1 2">
    <name type="scientific">Mytilus edulis</name>
    <name type="common">Blue mussel</name>
    <dbReference type="NCBI Taxonomy" id="6550"/>
    <lineage>
        <taxon>Eukaryota</taxon>
        <taxon>Metazoa</taxon>
        <taxon>Spiralia</taxon>
        <taxon>Lophotrochozoa</taxon>
        <taxon>Mollusca</taxon>
        <taxon>Bivalvia</taxon>
        <taxon>Autobranchia</taxon>
        <taxon>Pteriomorphia</taxon>
        <taxon>Mytilida</taxon>
        <taxon>Mytiloidea</taxon>
        <taxon>Mytilidae</taxon>
        <taxon>Mytilinae</taxon>
        <taxon>Mytilus</taxon>
    </lineage>
</organism>
<evidence type="ECO:0000313" key="2">
    <source>
        <dbReference type="Proteomes" id="UP000683360"/>
    </source>
</evidence>
<proteinExistence type="predicted"/>
<comment type="caution">
    <text evidence="1">The sequence shown here is derived from an EMBL/GenBank/DDBJ whole genome shotgun (WGS) entry which is preliminary data.</text>
</comment>
<gene>
    <name evidence="1" type="ORF">MEDL_65907</name>
</gene>
<dbReference type="EMBL" id="CAJPWZ010003244">
    <property type="protein sequence ID" value="CAG2254402.1"/>
    <property type="molecule type" value="Genomic_DNA"/>
</dbReference>
<reference evidence="1" key="1">
    <citation type="submission" date="2021-03" db="EMBL/GenBank/DDBJ databases">
        <authorList>
            <person name="Bekaert M."/>
        </authorList>
    </citation>
    <scope>NUCLEOTIDE SEQUENCE</scope>
</reference>
<keyword evidence="2" id="KW-1185">Reference proteome</keyword>
<accession>A0A8S3V9N5</accession>
<protein>
    <submittedName>
        <fullName evidence="1">Uncharacterized protein</fullName>
    </submittedName>
</protein>
<dbReference type="AlphaFoldDB" id="A0A8S3V9N5"/>
<name>A0A8S3V9N5_MYTED</name>
<sequence length="223" mass="25657">MLLPRTSSKAKVDRGASPRVYKEYWLKTREVINIGTGICKQCATRHRKYFISSPLKVSSEADIELFERILNFNSTEDEHSQHTVEDNHMEIEDLNSQFSNFTQTTIDQSSQQTSSDWEKTMKLIKIVASEAVNLVLSHIVPGQVYTVFSEIVKRQDSYDENPTLDKQDILTRALVKAYLDQDNRQTQTQILSLFADKFSKENLLKLIPVVTLSKIDTARRHAF</sequence>
<evidence type="ECO:0000313" key="1">
    <source>
        <dbReference type="EMBL" id="CAG2254402.1"/>
    </source>
</evidence>
<dbReference type="Proteomes" id="UP000683360">
    <property type="component" value="Unassembled WGS sequence"/>
</dbReference>